<accession>A0A4R2LTG4</accession>
<dbReference type="OrthoDB" id="8903476at2"/>
<reference evidence="1 2" key="1">
    <citation type="submission" date="2019-03" db="EMBL/GenBank/DDBJ databases">
        <title>Genomic Encyclopedia of Type Strains, Phase IV (KMG-IV): sequencing the most valuable type-strain genomes for metagenomic binning, comparative biology and taxonomic classification.</title>
        <authorList>
            <person name="Goeker M."/>
        </authorList>
    </citation>
    <scope>NUCLEOTIDE SEQUENCE [LARGE SCALE GENOMIC DNA]</scope>
    <source>
        <strain evidence="1 2">DSM 1709</strain>
    </source>
</reference>
<name>A0A4R2LTG4_RUBGE</name>
<comment type="caution">
    <text evidence="1">The sequence shown here is derived from an EMBL/GenBank/DDBJ whole genome shotgun (WGS) entry which is preliminary data.</text>
</comment>
<dbReference type="Proteomes" id="UP000295106">
    <property type="component" value="Unassembled WGS sequence"/>
</dbReference>
<gene>
    <name evidence="1" type="ORF">EV684_12039</name>
</gene>
<evidence type="ECO:0000313" key="2">
    <source>
        <dbReference type="Proteomes" id="UP000295106"/>
    </source>
</evidence>
<organism evidence="1 2">
    <name type="scientific">Rubrivivax gelatinosus</name>
    <name type="common">Rhodocyclus gelatinosus</name>
    <name type="synonym">Rhodopseudomonas gelatinosa</name>
    <dbReference type="NCBI Taxonomy" id="28068"/>
    <lineage>
        <taxon>Bacteria</taxon>
        <taxon>Pseudomonadati</taxon>
        <taxon>Pseudomonadota</taxon>
        <taxon>Betaproteobacteria</taxon>
        <taxon>Burkholderiales</taxon>
        <taxon>Sphaerotilaceae</taxon>
        <taxon>Rubrivivax</taxon>
    </lineage>
</organism>
<evidence type="ECO:0000313" key="1">
    <source>
        <dbReference type="EMBL" id="TCO97728.1"/>
    </source>
</evidence>
<dbReference type="RefSeq" id="WP_132649606.1">
    <property type="nucleotide sequence ID" value="NZ_CP181386.1"/>
</dbReference>
<protein>
    <submittedName>
        <fullName evidence="1">Uncharacterized protein</fullName>
    </submittedName>
</protein>
<sequence>MEQIAVFVDDVEHARRILAPMLAEAGAPTRWIVVGCAPKLTHRIGKWVSHRSRENWREQWGRTLRERLEPAFASVPGEREWMVARAPLPEVSERLRRRLGADLRLLDARRPKLGATLAPVSDEQPPQQDSRWTTGLAVASGMATVLALSD</sequence>
<dbReference type="GeneID" id="99682953"/>
<dbReference type="AlphaFoldDB" id="A0A4R2LTG4"/>
<dbReference type="EMBL" id="SLXD01000020">
    <property type="protein sequence ID" value="TCO97728.1"/>
    <property type="molecule type" value="Genomic_DNA"/>
</dbReference>
<proteinExistence type="predicted"/>